<dbReference type="InterPro" id="IPR016883">
    <property type="entry name" value="UCP028431"/>
</dbReference>
<dbReference type="InterPro" id="IPR019282">
    <property type="entry name" value="Glycoamylase-like_cons_dom"/>
</dbReference>
<name>A0A7W7EZ39_9SPHN</name>
<evidence type="ECO:0000313" key="2">
    <source>
        <dbReference type="EMBL" id="MBB4618871.1"/>
    </source>
</evidence>
<sequence length="469" mass="52640">MIALDRRQVLAGLPLMAAATRLPAAPRPALDPWFADLEKRTFEFFWETANRDNGLVPDRWPDPPFASIASVGFALTAYPIGVARGWCTRDAARDLTLTTLRFFDRARQGEAASGTAGYKGFFYHFLHMDSGLRYRDVELSSVDSSLLFLGILFAGLWYDRADPAEAEIRRLATRIVDRADWPWFQTASGSFSMGWHPGKGFIERSWDGYNEGMMVHLLALGSGGHPARDGAWEAWTKPYPAFWRGSGDTRHLAFAPMFGHQYSQMWIDFRGIRDATMRREGFDYFENSRRATYADRAYCIRNPMQWDGYGRDIWGLTACDGPGDFRLEFKGEMRQFHGYSARGPLGQPDGLDDGTIAPTAALGSLAFAPEICIPAALAMHRRYGGNLYGRYGFRDSFNPSFRYADVTVTSGRVDPAQGWFASDWLGIDQGPILGALANYRSDFIWSVMRRSPHLRRGLTRAGFGGGWLG</sequence>
<gene>
    <name evidence="2" type="ORF">GGQ96_003017</name>
</gene>
<dbReference type="EMBL" id="JACHNY010000006">
    <property type="protein sequence ID" value="MBB4618871.1"/>
    <property type="molecule type" value="Genomic_DNA"/>
</dbReference>
<reference evidence="2 3" key="1">
    <citation type="submission" date="2020-08" db="EMBL/GenBank/DDBJ databases">
        <title>Genomic Encyclopedia of Type Strains, Phase IV (KMG-IV): sequencing the most valuable type-strain genomes for metagenomic binning, comparative biology and taxonomic classification.</title>
        <authorList>
            <person name="Goeker M."/>
        </authorList>
    </citation>
    <scope>NUCLEOTIDE SEQUENCE [LARGE SCALE GENOMIC DNA]</scope>
    <source>
        <strain evidence="2 3">DSM 15867</strain>
    </source>
</reference>
<dbReference type="Pfam" id="PF10091">
    <property type="entry name" value="Glycoamylase"/>
    <property type="match status" value="1"/>
</dbReference>
<comment type="caution">
    <text evidence="2">The sequence shown here is derived from an EMBL/GenBank/DDBJ whole genome shotgun (WGS) entry which is preliminary data.</text>
</comment>
<dbReference type="Gene3D" id="1.50.10.140">
    <property type="match status" value="1"/>
</dbReference>
<accession>A0A7W7EZ39</accession>
<evidence type="ECO:0000313" key="3">
    <source>
        <dbReference type="Proteomes" id="UP000574769"/>
    </source>
</evidence>
<feature type="domain" description="Glycoamylase-like" evidence="1">
    <location>
        <begin position="205"/>
        <end position="452"/>
    </location>
</feature>
<keyword evidence="3" id="KW-1185">Reference proteome</keyword>
<dbReference type="Proteomes" id="UP000574769">
    <property type="component" value="Unassembled WGS sequence"/>
</dbReference>
<evidence type="ECO:0000259" key="1">
    <source>
        <dbReference type="Pfam" id="PF10091"/>
    </source>
</evidence>
<organism evidence="2 3">
    <name type="scientific">Sphingomonas abaci</name>
    <dbReference type="NCBI Taxonomy" id="237611"/>
    <lineage>
        <taxon>Bacteria</taxon>
        <taxon>Pseudomonadati</taxon>
        <taxon>Pseudomonadota</taxon>
        <taxon>Alphaproteobacteria</taxon>
        <taxon>Sphingomonadales</taxon>
        <taxon>Sphingomonadaceae</taxon>
        <taxon>Sphingomonas</taxon>
    </lineage>
</organism>
<protein>
    <recommendedName>
        <fullName evidence="1">Glycoamylase-like domain-containing protein</fullName>
    </recommendedName>
</protein>
<dbReference type="AlphaFoldDB" id="A0A7W7EZ39"/>
<dbReference type="RefSeq" id="WP_184116132.1">
    <property type="nucleotide sequence ID" value="NZ_JACHNY010000006.1"/>
</dbReference>
<proteinExistence type="predicted"/>
<dbReference type="PIRSF" id="PIRSF028431">
    <property type="entry name" value="UCP028431"/>
    <property type="match status" value="1"/>
</dbReference>